<name>A0A813FQ58_POLGL</name>
<dbReference type="Proteomes" id="UP000654075">
    <property type="component" value="Unassembled WGS sequence"/>
</dbReference>
<dbReference type="EMBL" id="CAJNNW010002827">
    <property type="protein sequence ID" value="CAE8644689.1"/>
    <property type="molecule type" value="Genomic_DNA"/>
</dbReference>
<evidence type="ECO:0000313" key="3">
    <source>
        <dbReference type="EMBL" id="CAE8644689.1"/>
    </source>
</evidence>
<keyword evidence="1" id="KW-0472">Membrane</keyword>
<keyword evidence="1" id="KW-1133">Transmembrane helix</keyword>
<gene>
    <name evidence="2" type="ORF">PGLA1383_LOCUS32362</name>
    <name evidence="3" type="ORF">PGLA2088_LOCUS3269</name>
</gene>
<dbReference type="AlphaFoldDB" id="A0A813FQ58"/>
<keyword evidence="4" id="KW-1185">Reference proteome</keyword>
<dbReference type="Proteomes" id="UP000626109">
    <property type="component" value="Unassembled WGS sequence"/>
</dbReference>
<reference evidence="2" key="1">
    <citation type="submission" date="2021-02" db="EMBL/GenBank/DDBJ databases">
        <authorList>
            <person name="Dougan E. K."/>
            <person name="Rhodes N."/>
            <person name="Thang M."/>
            <person name="Chan C."/>
        </authorList>
    </citation>
    <scope>NUCLEOTIDE SEQUENCE</scope>
</reference>
<protein>
    <submittedName>
        <fullName evidence="2">Uncharacterized protein</fullName>
    </submittedName>
</protein>
<dbReference type="EMBL" id="CAJNNV010025460">
    <property type="protein sequence ID" value="CAE8614637.1"/>
    <property type="molecule type" value="Genomic_DNA"/>
</dbReference>
<accession>A0A813FQ58</accession>
<evidence type="ECO:0000313" key="2">
    <source>
        <dbReference type="EMBL" id="CAE8614637.1"/>
    </source>
</evidence>
<evidence type="ECO:0000313" key="4">
    <source>
        <dbReference type="Proteomes" id="UP000654075"/>
    </source>
</evidence>
<feature type="transmembrane region" description="Helical" evidence="1">
    <location>
        <begin position="82"/>
        <end position="102"/>
    </location>
</feature>
<sequence>MGPTSVQAPPNVFLRGLATIGMEQGLLPDGTTFDQLRSVVAAVQSAGGGCLQGFRLSLVLPMCRRWVPAKKMRLYTLNASKLLLLLLLLLFAVVCYLLLLVLC</sequence>
<organism evidence="2 4">
    <name type="scientific">Polarella glacialis</name>
    <name type="common">Dinoflagellate</name>
    <dbReference type="NCBI Taxonomy" id="89957"/>
    <lineage>
        <taxon>Eukaryota</taxon>
        <taxon>Sar</taxon>
        <taxon>Alveolata</taxon>
        <taxon>Dinophyceae</taxon>
        <taxon>Suessiales</taxon>
        <taxon>Suessiaceae</taxon>
        <taxon>Polarella</taxon>
    </lineage>
</organism>
<keyword evidence="1" id="KW-0812">Transmembrane</keyword>
<comment type="caution">
    <text evidence="2">The sequence shown here is derived from an EMBL/GenBank/DDBJ whole genome shotgun (WGS) entry which is preliminary data.</text>
</comment>
<proteinExistence type="predicted"/>
<evidence type="ECO:0000256" key="1">
    <source>
        <dbReference type="SAM" id="Phobius"/>
    </source>
</evidence>